<dbReference type="AlphaFoldDB" id="A0AA35PFF0"/>
<proteinExistence type="predicted"/>
<dbReference type="Proteomes" id="UP001178461">
    <property type="component" value="Chromosome 11"/>
</dbReference>
<protein>
    <submittedName>
        <fullName evidence="1">Uncharacterized protein</fullName>
    </submittedName>
</protein>
<sequence length="120" mass="13818">MELGFSLSRFQLSLWQPMKVKEPSRMAQHKLWVQARVFLLRAFLLTVLVLFVEFSQWDNCLQPDPNLTPSSLAMLPWSGCSRLIGLIGLIGRKPMEVEVLGKLQCRAKFLKIPFSDTFHL</sequence>
<keyword evidence="2" id="KW-1185">Reference proteome</keyword>
<name>A0AA35PFF0_9SAUR</name>
<evidence type="ECO:0000313" key="2">
    <source>
        <dbReference type="Proteomes" id="UP001178461"/>
    </source>
</evidence>
<accession>A0AA35PFF0</accession>
<reference evidence="1" key="1">
    <citation type="submission" date="2022-12" db="EMBL/GenBank/DDBJ databases">
        <authorList>
            <person name="Alioto T."/>
            <person name="Alioto T."/>
            <person name="Gomez Garrido J."/>
        </authorList>
    </citation>
    <scope>NUCLEOTIDE SEQUENCE</scope>
</reference>
<evidence type="ECO:0000313" key="1">
    <source>
        <dbReference type="EMBL" id="CAI5786971.1"/>
    </source>
</evidence>
<dbReference type="EMBL" id="OX395136">
    <property type="protein sequence ID" value="CAI5786971.1"/>
    <property type="molecule type" value="Genomic_DNA"/>
</dbReference>
<gene>
    <name evidence="1" type="ORF">PODLI_1B023612</name>
</gene>
<organism evidence="1 2">
    <name type="scientific">Podarcis lilfordi</name>
    <name type="common">Lilford's wall lizard</name>
    <dbReference type="NCBI Taxonomy" id="74358"/>
    <lineage>
        <taxon>Eukaryota</taxon>
        <taxon>Metazoa</taxon>
        <taxon>Chordata</taxon>
        <taxon>Craniata</taxon>
        <taxon>Vertebrata</taxon>
        <taxon>Euteleostomi</taxon>
        <taxon>Lepidosauria</taxon>
        <taxon>Squamata</taxon>
        <taxon>Bifurcata</taxon>
        <taxon>Unidentata</taxon>
        <taxon>Episquamata</taxon>
        <taxon>Laterata</taxon>
        <taxon>Lacertibaenia</taxon>
        <taxon>Lacertidae</taxon>
        <taxon>Podarcis</taxon>
    </lineage>
</organism>